<organism evidence="2 3">
    <name type="scientific">Leishmania utingensis</name>
    <dbReference type="NCBI Taxonomy" id="653362"/>
    <lineage>
        <taxon>Eukaryota</taxon>
        <taxon>Discoba</taxon>
        <taxon>Euglenozoa</taxon>
        <taxon>Kinetoplastea</taxon>
        <taxon>Metakinetoplastina</taxon>
        <taxon>Trypanosomatida</taxon>
        <taxon>Trypanosomatidae</taxon>
        <taxon>Leishmaniinae</taxon>
        <taxon>Leishmania</taxon>
    </lineage>
</organism>
<feature type="compositionally biased region" description="Polar residues" evidence="1">
    <location>
        <begin position="130"/>
        <end position="147"/>
    </location>
</feature>
<dbReference type="Proteomes" id="UP001482455">
    <property type="component" value="Unassembled WGS sequence"/>
</dbReference>
<evidence type="ECO:0000256" key="1">
    <source>
        <dbReference type="SAM" id="MobiDB-lite"/>
    </source>
</evidence>
<accession>A0AAW3ATS7</accession>
<reference evidence="2 3" key="1">
    <citation type="submission" date="2024-02" db="EMBL/GenBank/DDBJ databases">
        <title>FIRST GENOME SEQUENCES OF Leishmania (Viannia) shawi, Leishmania (Viannia) lindenbergi AND Leishmania (Viannia) utingensis.</title>
        <authorList>
            <person name="Resadore F."/>
            <person name="Custodio M.G.F."/>
            <person name="Boite M.C."/>
            <person name="Cupolillo E."/>
            <person name="Ferreira G.E.M."/>
        </authorList>
    </citation>
    <scope>NUCLEOTIDE SEQUENCE [LARGE SCALE GENOMIC DNA]</scope>
    <source>
        <strain evidence="2 3">ITUB/BR/1977/M4964</strain>
    </source>
</reference>
<evidence type="ECO:0000313" key="3">
    <source>
        <dbReference type="Proteomes" id="UP001482455"/>
    </source>
</evidence>
<evidence type="ECO:0000313" key="2">
    <source>
        <dbReference type="EMBL" id="KAL0511336.1"/>
    </source>
</evidence>
<proteinExistence type="predicted"/>
<comment type="caution">
    <text evidence="2">The sequence shown here is derived from an EMBL/GenBank/DDBJ whole genome shotgun (WGS) entry which is preliminary data.</text>
</comment>
<sequence length="209" mass="21972">MQQPTVPPGLVSLRRASVLPRNSGWGVVAEASDAELAEPSTAILRQLFEVHCVRSAALAMGGPRLSLAQRHLCLFFFLPSRTLTASPVPSWTLHMVEDGCLEAMTTATQERCNLEAACATCGAAGGRPRQASTLSSNDNGTSLTVSSRGRDVGSCVHLLITDTLRDSGAPQASVTGGRAIHEKGSRRYTPANATAHLRITDGIASVRPG</sequence>
<protein>
    <submittedName>
        <fullName evidence="2">Uncharacterized protein</fullName>
    </submittedName>
</protein>
<keyword evidence="3" id="KW-1185">Reference proteome</keyword>
<dbReference type="AlphaFoldDB" id="A0AAW3ATS7"/>
<feature type="region of interest" description="Disordered" evidence="1">
    <location>
        <begin position="127"/>
        <end position="148"/>
    </location>
</feature>
<gene>
    <name evidence="2" type="ORF">Q4I30_002245</name>
</gene>
<dbReference type="EMBL" id="JBAMZL010000015">
    <property type="protein sequence ID" value="KAL0511336.1"/>
    <property type="molecule type" value="Genomic_DNA"/>
</dbReference>
<name>A0AAW3ATS7_9TRYP</name>